<evidence type="ECO:0000313" key="2">
    <source>
        <dbReference type="Proteomes" id="UP000807342"/>
    </source>
</evidence>
<reference evidence="1" key="1">
    <citation type="submission" date="2020-11" db="EMBL/GenBank/DDBJ databases">
        <authorList>
            <consortium name="DOE Joint Genome Institute"/>
            <person name="Ahrendt S."/>
            <person name="Riley R."/>
            <person name="Andreopoulos W."/>
            <person name="Labutti K."/>
            <person name="Pangilinan J."/>
            <person name="Ruiz-Duenas F.J."/>
            <person name="Barrasa J.M."/>
            <person name="Sanchez-Garcia M."/>
            <person name="Camarero S."/>
            <person name="Miyauchi S."/>
            <person name="Serrano A."/>
            <person name="Linde D."/>
            <person name="Babiker R."/>
            <person name="Drula E."/>
            <person name="Ayuso-Fernandez I."/>
            <person name="Pacheco R."/>
            <person name="Padilla G."/>
            <person name="Ferreira P."/>
            <person name="Barriuso J."/>
            <person name="Kellner H."/>
            <person name="Castanera R."/>
            <person name="Alfaro M."/>
            <person name="Ramirez L."/>
            <person name="Pisabarro A.G."/>
            <person name="Kuo A."/>
            <person name="Tritt A."/>
            <person name="Lipzen A."/>
            <person name="He G."/>
            <person name="Yan M."/>
            <person name="Ng V."/>
            <person name="Cullen D."/>
            <person name="Martin F."/>
            <person name="Rosso M.-N."/>
            <person name="Henrissat B."/>
            <person name="Hibbett D."/>
            <person name="Martinez A.T."/>
            <person name="Grigoriev I.V."/>
        </authorList>
    </citation>
    <scope>NUCLEOTIDE SEQUENCE</scope>
    <source>
        <strain evidence="1">MF-IS2</strain>
    </source>
</reference>
<protein>
    <submittedName>
        <fullName evidence="1">Uncharacterized protein</fullName>
    </submittedName>
</protein>
<name>A0A9P5WYE5_9AGAR</name>
<gene>
    <name evidence="1" type="ORF">P691DRAFT_768374</name>
</gene>
<keyword evidence="2" id="KW-1185">Reference proteome</keyword>
<proteinExistence type="predicted"/>
<accession>A0A9P5WYE5</accession>
<organism evidence="1 2">
    <name type="scientific">Macrolepiota fuliginosa MF-IS2</name>
    <dbReference type="NCBI Taxonomy" id="1400762"/>
    <lineage>
        <taxon>Eukaryota</taxon>
        <taxon>Fungi</taxon>
        <taxon>Dikarya</taxon>
        <taxon>Basidiomycota</taxon>
        <taxon>Agaricomycotina</taxon>
        <taxon>Agaricomycetes</taxon>
        <taxon>Agaricomycetidae</taxon>
        <taxon>Agaricales</taxon>
        <taxon>Agaricineae</taxon>
        <taxon>Agaricaceae</taxon>
        <taxon>Macrolepiota</taxon>
    </lineage>
</organism>
<dbReference type="EMBL" id="MU152945">
    <property type="protein sequence ID" value="KAF9440045.1"/>
    <property type="molecule type" value="Genomic_DNA"/>
</dbReference>
<evidence type="ECO:0000313" key="1">
    <source>
        <dbReference type="EMBL" id="KAF9440045.1"/>
    </source>
</evidence>
<comment type="caution">
    <text evidence="1">The sequence shown here is derived from an EMBL/GenBank/DDBJ whole genome shotgun (WGS) entry which is preliminary data.</text>
</comment>
<sequence>MSTTSSNAQPTIQTVLDQASRLNGSTDPLQLTDVPDEWLEAFIINPNYYTNLLQFIPTNDPSSAATFVAYAIVHLLAMQVQGEK</sequence>
<dbReference type="AlphaFoldDB" id="A0A9P5WYE5"/>
<dbReference type="Proteomes" id="UP000807342">
    <property type="component" value="Unassembled WGS sequence"/>
</dbReference>